<reference evidence="8 9" key="1">
    <citation type="submission" date="2023-10" db="EMBL/GenBank/DDBJ databases">
        <authorList>
            <person name="Maclean D."/>
            <person name="Macfadyen A."/>
        </authorList>
    </citation>
    <scope>NUCLEOTIDE SEQUENCE [LARGE SCALE GENOMIC DNA]</scope>
</reference>
<dbReference type="Proteomes" id="UP001314263">
    <property type="component" value="Unassembled WGS sequence"/>
</dbReference>
<dbReference type="SUPFAM" id="SSF52374">
    <property type="entry name" value="Nucleotidylyl transferase"/>
    <property type="match status" value="1"/>
</dbReference>
<keyword evidence="3" id="KW-0436">Ligase</keyword>
<evidence type="ECO:0000256" key="2">
    <source>
        <dbReference type="ARBA" id="ARBA00013164"/>
    </source>
</evidence>
<dbReference type="InterPro" id="IPR014729">
    <property type="entry name" value="Rossmann-like_a/b/a_fold"/>
</dbReference>
<accession>A0AAV1HZC8</accession>
<comment type="similarity">
    <text evidence="1">Belongs to the class-I aminoacyl-tRNA synthetase family.</text>
</comment>
<evidence type="ECO:0000256" key="5">
    <source>
        <dbReference type="ARBA" id="ARBA00022840"/>
    </source>
</evidence>
<evidence type="ECO:0000313" key="9">
    <source>
        <dbReference type="Proteomes" id="UP001314263"/>
    </source>
</evidence>
<dbReference type="GO" id="GO:0005829">
    <property type="term" value="C:cytosol"/>
    <property type="evidence" value="ECO:0007669"/>
    <property type="project" value="TreeGrafter"/>
</dbReference>
<keyword evidence="5" id="KW-0067">ATP-binding</keyword>
<dbReference type="EMBL" id="CAUYUE010000004">
    <property type="protein sequence ID" value="CAK0769628.1"/>
    <property type="molecule type" value="Genomic_DNA"/>
</dbReference>
<sequence>MQGSALGKLADCSAVSALQHPVQSRGPHQIARLMRRGEISAAWQHPFADIETKWQEYLLWNKTTKTPDLAELAMAKPESYILDIFLYLSGAGLHVGHPAGYTTTDILATLRWMQGCAPEPLSLEAAGACNKYLHRKGA</sequence>
<evidence type="ECO:0000256" key="3">
    <source>
        <dbReference type="ARBA" id="ARBA00022598"/>
    </source>
</evidence>
<evidence type="ECO:0000256" key="4">
    <source>
        <dbReference type="ARBA" id="ARBA00022741"/>
    </source>
</evidence>
<dbReference type="PANTHER" id="PTHR43740:SF2">
    <property type="entry name" value="LEUCINE--TRNA LIGASE, MITOCHONDRIAL"/>
    <property type="match status" value="1"/>
</dbReference>
<gene>
    <name evidence="8" type="ORF">CVIRNUC_003686</name>
</gene>
<protein>
    <recommendedName>
        <fullName evidence="2">leucine--tRNA ligase</fullName>
        <ecNumber evidence="2">6.1.1.4</ecNumber>
    </recommendedName>
</protein>
<dbReference type="EC" id="6.1.1.4" evidence="2"/>
<dbReference type="InterPro" id="IPR002302">
    <property type="entry name" value="Leu-tRNA-ligase"/>
</dbReference>
<evidence type="ECO:0000256" key="7">
    <source>
        <dbReference type="ARBA" id="ARBA00023146"/>
    </source>
</evidence>
<keyword evidence="9" id="KW-1185">Reference proteome</keyword>
<keyword evidence="6" id="KW-0648">Protein biosynthesis</keyword>
<comment type="caution">
    <text evidence="8">The sequence shown here is derived from an EMBL/GenBank/DDBJ whole genome shotgun (WGS) entry which is preliminary data.</text>
</comment>
<keyword evidence="4" id="KW-0547">Nucleotide-binding</keyword>
<dbReference type="GO" id="GO:0005524">
    <property type="term" value="F:ATP binding"/>
    <property type="evidence" value="ECO:0007669"/>
    <property type="project" value="UniProtKB-KW"/>
</dbReference>
<keyword evidence="7" id="KW-0030">Aminoacyl-tRNA synthetase</keyword>
<dbReference type="PANTHER" id="PTHR43740">
    <property type="entry name" value="LEUCYL-TRNA SYNTHETASE"/>
    <property type="match status" value="1"/>
</dbReference>
<dbReference type="GO" id="GO:0004823">
    <property type="term" value="F:leucine-tRNA ligase activity"/>
    <property type="evidence" value="ECO:0007669"/>
    <property type="project" value="UniProtKB-EC"/>
</dbReference>
<evidence type="ECO:0000313" key="8">
    <source>
        <dbReference type="EMBL" id="CAK0769628.1"/>
    </source>
</evidence>
<dbReference type="AlphaFoldDB" id="A0AAV1HZC8"/>
<name>A0AAV1HZC8_9CHLO</name>
<dbReference type="Gene3D" id="3.40.50.620">
    <property type="entry name" value="HUPs"/>
    <property type="match status" value="1"/>
</dbReference>
<evidence type="ECO:0000256" key="1">
    <source>
        <dbReference type="ARBA" id="ARBA00005594"/>
    </source>
</evidence>
<organism evidence="8 9">
    <name type="scientific">Coccomyxa viridis</name>
    <dbReference type="NCBI Taxonomy" id="1274662"/>
    <lineage>
        <taxon>Eukaryota</taxon>
        <taxon>Viridiplantae</taxon>
        <taxon>Chlorophyta</taxon>
        <taxon>core chlorophytes</taxon>
        <taxon>Trebouxiophyceae</taxon>
        <taxon>Trebouxiophyceae incertae sedis</taxon>
        <taxon>Coccomyxaceae</taxon>
        <taxon>Coccomyxa</taxon>
    </lineage>
</organism>
<dbReference type="Gene3D" id="1.10.730.10">
    <property type="entry name" value="Isoleucyl-tRNA Synthetase, Domain 1"/>
    <property type="match status" value="1"/>
</dbReference>
<dbReference type="GO" id="GO:0006429">
    <property type="term" value="P:leucyl-tRNA aminoacylation"/>
    <property type="evidence" value="ECO:0007669"/>
    <property type="project" value="InterPro"/>
</dbReference>
<proteinExistence type="inferred from homology"/>
<evidence type="ECO:0000256" key="6">
    <source>
        <dbReference type="ARBA" id="ARBA00022917"/>
    </source>
</evidence>